<dbReference type="Pfam" id="PF04828">
    <property type="entry name" value="GFA"/>
    <property type="match status" value="1"/>
</dbReference>
<accession>A0ABT1G5L6</accession>
<dbReference type="PROSITE" id="PS51891">
    <property type="entry name" value="CENP_V_GFA"/>
    <property type="match status" value="1"/>
</dbReference>
<evidence type="ECO:0000313" key="6">
    <source>
        <dbReference type="EMBL" id="MCP1726571.1"/>
    </source>
</evidence>
<dbReference type="RefSeq" id="WP_366518291.1">
    <property type="nucleotide sequence ID" value="NZ_JALJYF010000001.1"/>
</dbReference>
<comment type="caution">
    <text evidence="6">The sequence shown here is derived from an EMBL/GenBank/DDBJ whole genome shotgun (WGS) entry which is preliminary data.</text>
</comment>
<organism evidence="6 7">
    <name type="scientific">Natronospira proteinivora</name>
    <dbReference type="NCBI Taxonomy" id="1807133"/>
    <lineage>
        <taxon>Bacteria</taxon>
        <taxon>Pseudomonadati</taxon>
        <taxon>Pseudomonadota</taxon>
        <taxon>Gammaproteobacteria</taxon>
        <taxon>Natronospirales</taxon>
        <taxon>Natronospiraceae</taxon>
        <taxon>Natronospira</taxon>
    </lineage>
</organism>
<dbReference type="InterPro" id="IPR011057">
    <property type="entry name" value="Mss4-like_sf"/>
</dbReference>
<protein>
    <recommendedName>
        <fullName evidence="5">CENP-V/GFA domain-containing protein</fullName>
    </recommendedName>
</protein>
<dbReference type="Proteomes" id="UP001523550">
    <property type="component" value="Unassembled WGS sequence"/>
</dbReference>
<evidence type="ECO:0000256" key="1">
    <source>
        <dbReference type="ARBA" id="ARBA00005495"/>
    </source>
</evidence>
<evidence type="ECO:0000259" key="5">
    <source>
        <dbReference type="PROSITE" id="PS51891"/>
    </source>
</evidence>
<keyword evidence="2" id="KW-0479">Metal-binding</keyword>
<evidence type="ECO:0000256" key="3">
    <source>
        <dbReference type="ARBA" id="ARBA00022833"/>
    </source>
</evidence>
<dbReference type="SUPFAM" id="SSF51316">
    <property type="entry name" value="Mss4-like"/>
    <property type="match status" value="1"/>
</dbReference>
<gene>
    <name evidence="6" type="ORF">J2T60_000536</name>
</gene>
<dbReference type="EMBL" id="JALJYF010000001">
    <property type="protein sequence ID" value="MCP1726571.1"/>
    <property type="molecule type" value="Genomic_DNA"/>
</dbReference>
<evidence type="ECO:0000256" key="4">
    <source>
        <dbReference type="ARBA" id="ARBA00023239"/>
    </source>
</evidence>
<comment type="similarity">
    <text evidence="1">Belongs to the Gfa family.</text>
</comment>
<evidence type="ECO:0000256" key="2">
    <source>
        <dbReference type="ARBA" id="ARBA00022723"/>
    </source>
</evidence>
<reference evidence="6 7" key="1">
    <citation type="submission" date="2022-03" db="EMBL/GenBank/DDBJ databases">
        <title>Genomic Encyclopedia of Type Strains, Phase III (KMG-III): the genomes of soil and plant-associated and newly described type strains.</title>
        <authorList>
            <person name="Whitman W."/>
        </authorList>
    </citation>
    <scope>NUCLEOTIDE SEQUENCE [LARGE SCALE GENOMIC DNA]</scope>
    <source>
        <strain evidence="6 7">BSker1</strain>
    </source>
</reference>
<name>A0ABT1G5L6_9GAMM</name>
<keyword evidence="4" id="KW-0456">Lyase</keyword>
<dbReference type="PANTHER" id="PTHR33337">
    <property type="entry name" value="GFA DOMAIN-CONTAINING PROTEIN"/>
    <property type="match status" value="1"/>
</dbReference>
<sequence>MCRSIRFSFSGPPRFVSDCVCDSCRLAHGAPAVTWVGVRDGQFRVDQGDDSLSWYCSSAESERGFCLKCGTRILFRSSKWPGEIHMALACLATPHDLVSTGVDFKEEFPAWTSLTWAEED</sequence>
<dbReference type="Gene3D" id="3.90.1590.10">
    <property type="entry name" value="glutathione-dependent formaldehyde- activating enzyme (gfa)"/>
    <property type="match status" value="1"/>
</dbReference>
<proteinExistence type="inferred from homology"/>
<feature type="domain" description="CENP-V/GFA" evidence="5">
    <location>
        <begin position="1"/>
        <end position="106"/>
    </location>
</feature>
<dbReference type="PANTHER" id="PTHR33337:SF40">
    <property type="entry name" value="CENP-V_GFA DOMAIN-CONTAINING PROTEIN-RELATED"/>
    <property type="match status" value="1"/>
</dbReference>
<evidence type="ECO:0000313" key="7">
    <source>
        <dbReference type="Proteomes" id="UP001523550"/>
    </source>
</evidence>
<keyword evidence="7" id="KW-1185">Reference proteome</keyword>
<keyword evidence="3" id="KW-0862">Zinc</keyword>
<dbReference type="InterPro" id="IPR006913">
    <property type="entry name" value="CENP-V/GFA"/>
</dbReference>